<dbReference type="GO" id="GO:0005886">
    <property type="term" value="C:plasma membrane"/>
    <property type="evidence" value="ECO:0007669"/>
    <property type="project" value="UniProtKB-SubCell"/>
</dbReference>
<protein>
    <submittedName>
        <fullName evidence="8">Nucleoside-binding protein</fullName>
    </submittedName>
</protein>
<keyword evidence="5" id="KW-0472">Membrane</keyword>
<evidence type="ECO:0000256" key="1">
    <source>
        <dbReference type="ARBA" id="ARBA00004193"/>
    </source>
</evidence>
<feature type="domain" description="ABC transporter substrate-binding protein PnrA-like" evidence="7">
    <location>
        <begin position="36"/>
        <end position="321"/>
    </location>
</feature>
<reference evidence="8 9" key="1">
    <citation type="submission" date="2016-10" db="EMBL/GenBank/DDBJ databases">
        <authorList>
            <person name="de Groot N.N."/>
        </authorList>
    </citation>
    <scope>NUCLEOTIDE SEQUENCE [LARGE SCALE GENOMIC DNA]</scope>
    <source>
        <strain evidence="9">P4B,CCM 7963,CECT 7998,DSM 25260,IBRC-M 10614,KCTC 13821</strain>
    </source>
</reference>
<dbReference type="AlphaFoldDB" id="A0A1G8J4J9"/>
<evidence type="ECO:0000313" key="8">
    <source>
        <dbReference type="EMBL" id="SDI26169.1"/>
    </source>
</evidence>
<evidence type="ECO:0000313" key="9">
    <source>
        <dbReference type="Proteomes" id="UP000199017"/>
    </source>
</evidence>
<organism evidence="8 9">
    <name type="scientific">Alteribacillus bidgolensis</name>
    <dbReference type="NCBI Taxonomy" id="930129"/>
    <lineage>
        <taxon>Bacteria</taxon>
        <taxon>Bacillati</taxon>
        <taxon>Bacillota</taxon>
        <taxon>Bacilli</taxon>
        <taxon>Bacillales</taxon>
        <taxon>Bacillaceae</taxon>
        <taxon>Alteribacillus</taxon>
    </lineage>
</organism>
<dbReference type="Proteomes" id="UP000199017">
    <property type="component" value="Unassembled WGS sequence"/>
</dbReference>
<dbReference type="RefSeq" id="WP_091584920.1">
    <property type="nucleotide sequence ID" value="NZ_FNDU01000006.1"/>
</dbReference>
<dbReference type="SUPFAM" id="SSF53822">
    <property type="entry name" value="Periplasmic binding protein-like I"/>
    <property type="match status" value="1"/>
</dbReference>
<dbReference type="InterPro" id="IPR003760">
    <property type="entry name" value="PnrA-like"/>
</dbReference>
<evidence type="ECO:0000256" key="2">
    <source>
        <dbReference type="ARBA" id="ARBA00008610"/>
    </source>
</evidence>
<dbReference type="OrthoDB" id="2556857at2"/>
<comment type="subcellular location">
    <subcellularLocation>
        <location evidence="1">Cell membrane</location>
        <topology evidence="1">Lipid-anchor</topology>
    </subcellularLocation>
</comment>
<dbReference type="Gene3D" id="3.40.50.2300">
    <property type="match status" value="2"/>
</dbReference>
<keyword evidence="6" id="KW-0449">Lipoprotein</keyword>
<sequence>MFLNRKYIGLFIVGYTVLLLLSACSTDMSTASSDNKAALLLESTIDDEGWNSKGYHGLLNIQSELDMEVMYEENVSSLGAVKTSLDTLKEEGVDLVFGHGKIFAEMFDELSEDYADMHFVSFNGEVSNENVTSIHFDGYAMGYFAGRLSGAMSDTNTVGVISAQKWQPEAEGFVEGVQTKDASVEVINNNIESWDDKEKALQTLNDMLAEDADIIYPAGDGFHIEVINKLKEEGLYAIGYVGDQSDLGESTVLTSTVQHVDEMYRMAAEQYQNNELDSGNITVDFQEGAITMGEYSPRVPENVQKQLDEEIEEYKQTGELPTE</sequence>
<evidence type="ECO:0000259" key="7">
    <source>
        <dbReference type="Pfam" id="PF02608"/>
    </source>
</evidence>
<evidence type="ECO:0000256" key="4">
    <source>
        <dbReference type="ARBA" id="ARBA00022729"/>
    </source>
</evidence>
<evidence type="ECO:0000256" key="6">
    <source>
        <dbReference type="ARBA" id="ARBA00023288"/>
    </source>
</evidence>
<name>A0A1G8J4J9_9BACI</name>
<dbReference type="Pfam" id="PF02608">
    <property type="entry name" value="Bmp"/>
    <property type="match status" value="1"/>
</dbReference>
<keyword evidence="9" id="KW-1185">Reference proteome</keyword>
<proteinExistence type="inferred from homology"/>
<dbReference type="PANTHER" id="PTHR34296:SF2">
    <property type="entry name" value="ABC TRANSPORTER GUANOSINE-BINDING PROTEIN NUPN"/>
    <property type="match status" value="1"/>
</dbReference>
<keyword evidence="4" id="KW-0732">Signal</keyword>
<dbReference type="InterPro" id="IPR028082">
    <property type="entry name" value="Peripla_BP_I"/>
</dbReference>
<keyword evidence="3" id="KW-1003">Cell membrane</keyword>
<evidence type="ECO:0000256" key="3">
    <source>
        <dbReference type="ARBA" id="ARBA00022475"/>
    </source>
</evidence>
<gene>
    <name evidence="8" type="ORF">SAMN05216352_10640</name>
</gene>
<evidence type="ECO:0000256" key="5">
    <source>
        <dbReference type="ARBA" id="ARBA00023136"/>
    </source>
</evidence>
<dbReference type="EMBL" id="FNDU01000006">
    <property type="protein sequence ID" value="SDI26169.1"/>
    <property type="molecule type" value="Genomic_DNA"/>
</dbReference>
<accession>A0A1G8J4J9</accession>
<dbReference type="PROSITE" id="PS51257">
    <property type="entry name" value="PROKAR_LIPOPROTEIN"/>
    <property type="match status" value="1"/>
</dbReference>
<dbReference type="PANTHER" id="PTHR34296">
    <property type="entry name" value="TRANSCRIPTIONAL ACTIVATOR PROTEIN MED"/>
    <property type="match status" value="1"/>
</dbReference>
<dbReference type="InterPro" id="IPR050957">
    <property type="entry name" value="BMP_lipoprotein"/>
</dbReference>
<dbReference type="STRING" id="930129.SAMN05216352_10640"/>
<comment type="similarity">
    <text evidence="2">Belongs to the BMP lipoprotein family.</text>
</comment>